<feature type="region of interest" description="Disordered" evidence="1">
    <location>
        <begin position="1"/>
        <end position="38"/>
    </location>
</feature>
<evidence type="ECO:0000313" key="3">
    <source>
        <dbReference type="Proteomes" id="UP000002931"/>
    </source>
</evidence>
<evidence type="ECO:0000313" key="2">
    <source>
        <dbReference type="EMBL" id="EAQ12553.1"/>
    </source>
</evidence>
<proteinExistence type="predicted"/>
<protein>
    <submittedName>
        <fullName evidence="2">Uncharacterized protein</fullName>
    </submittedName>
</protein>
<dbReference type="HOGENOM" id="CLU_2991383_0_0_5"/>
<evidence type="ECO:0000256" key="1">
    <source>
        <dbReference type="SAM" id="MobiDB-lite"/>
    </source>
</evidence>
<organism evidence="2 3">
    <name type="scientific">Maritimibacter alkaliphilus HTCC2654</name>
    <dbReference type="NCBI Taxonomy" id="314271"/>
    <lineage>
        <taxon>Bacteria</taxon>
        <taxon>Pseudomonadati</taxon>
        <taxon>Pseudomonadota</taxon>
        <taxon>Alphaproteobacteria</taxon>
        <taxon>Rhodobacterales</taxon>
        <taxon>Roseobacteraceae</taxon>
        <taxon>Maritimibacter</taxon>
    </lineage>
</organism>
<reference evidence="2 3" key="1">
    <citation type="journal article" date="2010" name="J. Bacteriol.">
        <title>Genome sequences of Pelagibaca bermudensis HTCC2601T and Maritimibacter alkaliphilus HTCC2654T, the type strains of two marine Roseobacter genera.</title>
        <authorList>
            <person name="Thrash J.C."/>
            <person name="Cho J.C."/>
            <person name="Ferriera S."/>
            <person name="Johnson J."/>
            <person name="Vergin K.L."/>
            <person name="Giovannoni S.J."/>
        </authorList>
    </citation>
    <scope>NUCLEOTIDE SEQUENCE [LARGE SCALE GENOMIC DNA]</scope>
    <source>
        <strain evidence="2 3">HTCC2654</strain>
    </source>
</reference>
<gene>
    <name evidence="2" type="ORF">RB2654_14745</name>
</gene>
<keyword evidence="3" id="KW-1185">Reference proteome</keyword>
<dbReference type="EMBL" id="AAMT01000008">
    <property type="protein sequence ID" value="EAQ12553.1"/>
    <property type="molecule type" value="Genomic_DNA"/>
</dbReference>
<name>A3VGZ8_9RHOB</name>
<accession>A3VGZ8</accession>
<sequence>MWTTSRRCLPRPSPNRDRAASTTSAMTRPRRRRMSSHMRQTCLGNLFRFRRISRMRT</sequence>
<dbReference type="AlphaFoldDB" id="A3VGZ8"/>
<dbReference type="STRING" id="314271.RB2654_14745"/>
<dbReference type="Proteomes" id="UP000002931">
    <property type="component" value="Unassembled WGS sequence"/>
</dbReference>
<comment type="caution">
    <text evidence="2">The sequence shown here is derived from an EMBL/GenBank/DDBJ whole genome shotgun (WGS) entry which is preliminary data.</text>
</comment>